<name>A0A0A8YHL4_ARUDO</name>
<protein>
    <submittedName>
        <fullName evidence="1">Uncharacterized protein</fullName>
    </submittedName>
</protein>
<accession>A0A0A8YHL4</accession>
<proteinExistence type="predicted"/>
<evidence type="ECO:0000313" key="1">
    <source>
        <dbReference type="EMBL" id="JAD24985.1"/>
    </source>
</evidence>
<dbReference type="EMBL" id="GBRH01272910">
    <property type="protein sequence ID" value="JAD24985.1"/>
    <property type="molecule type" value="Transcribed_RNA"/>
</dbReference>
<reference evidence="1" key="1">
    <citation type="submission" date="2014-09" db="EMBL/GenBank/DDBJ databases">
        <authorList>
            <person name="Magalhaes I.L.F."/>
            <person name="Oliveira U."/>
            <person name="Santos F.R."/>
            <person name="Vidigal T.H.D.A."/>
            <person name="Brescovit A.D."/>
            <person name="Santos A.J."/>
        </authorList>
    </citation>
    <scope>NUCLEOTIDE SEQUENCE</scope>
    <source>
        <tissue evidence="1">Shoot tissue taken approximately 20 cm above the soil surface</tissue>
    </source>
</reference>
<dbReference type="AlphaFoldDB" id="A0A0A8YHL4"/>
<reference evidence="1" key="2">
    <citation type="journal article" date="2015" name="Data Brief">
        <title>Shoot transcriptome of the giant reed, Arundo donax.</title>
        <authorList>
            <person name="Barrero R.A."/>
            <person name="Guerrero F.D."/>
            <person name="Moolhuijzen P."/>
            <person name="Goolsby J.A."/>
            <person name="Tidwell J."/>
            <person name="Bellgard S.E."/>
            <person name="Bellgard M.I."/>
        </authorList>
    </citation>
    <scope>NUCLEOTIDE SEQUENCE</scope>
    <source>
        <tissue evidence="1">Shoot tissue taken approximately 20 cm above the soil surface</tissue>
    </source>
</reference>
<organism evidence="1">
    <name type="scientific">Arundo donax</name>
    <name type="common">Giant reed</name>
    <name type="synonym">Donax arundinaceus</name>
    <dbReference type="NCBI Taxonomy" id="35708"/>
    <lineage>
        <taxon>Eukaryota</taxon>
        <taxon>Viridiplantae</taxon>
        <taxon>Streptophyta</taxon>
        <taxon>Embryophyta</taxon>
        <taxon>Tracheophyta</taxon>
        <taxon>Spermatophyta</taxon>
        <taxon>Magnoliopsida</taxon>
        <taxon>Liliopsida</taxon>
        <taxon>Poales</taxon>
        <taxon>Poaceae</taxon>
        <taxon>PACMAD clade</taxon>
        <taxon>Arundinoideae</taxon>
        <taxon>Arundineae</taxon>
        <taxon>Arundo</taxon>
    </lineage>
</organism>
<sequence length="34" mass="3775">MLVLSFGVSLCSWTYPVLNLGCAFKLPRCLLLLC</sequence>